<organism evidence="2 3">
    <name type="scientific">Microlunatus capsulatus</name>
    <dbReference type="NCBI Taxonomy" id="99117"/>
    <lineage>
        <taxon>Bacteria</taxon>
        <taxon>Bacillati</taxon>
        <taxon>Actinomycetota</taxon>
        <taxon>Actinomycetes</taxon>
        <taxon>Propionibacteriales</taxon>
        <taxon>Propionibacteriaceae</taxon>
        <taxon>Microlunatus</taxon>
    </lineage>
</organism>
<keyword evidence="1" id="KW-0472">Membrane</keyword>
<reference evidence="2 3" key="1">
    <citation type="submission" date="2021-03" db="EMBL/GenBank/DDBJ databases">
        <title>Sequencing the genomes of 1000 actinobacteria strains.</title>
        <authorList>
            <person name="Klenk H.-P."/>
        </authorList>
    </citation>
    <scope>NUCLEOTIDE SEQUENCE [LARGE SCALE GENOMIC DNA]</scope>
    <source>
        <strain evidence="2 3">DSM 12936</strain>
    </source>
</reference>
<accession>A0ABS4Z3C1</accession>
<evidence type="ECO:0000313" key="3">
    <source>
        <dbReference type="Proteomes" id="UP000758168"/>
    </source>
</evidence>
<name>A0ABS4Z3C1_9ACTN</name>
<feature type="transmembrane region" description="Helical" evidence="1">
    <location>
        <begin position="152"/>
        <end position="170"/>
    </location>
</feature>
<keyword evidence="1" id="KW-0812">Transmembrane</keyword>
<dbReference type="RefSeq" id="WP_210052637.1">
    <property type="nucleotide sequence ID" value="NZ_JAGIOB010000001.1"/>
</dbReference>
<evidence type="ECO:0008006" key="4">
    <source>
        <dbReference type="Google" id="ProtNLM"/>
    </source>
</evidence>
<gene>
    <name evidence="2" type="ORF">JOF54_000470</name>
</gene>
<keyword evidence="1" id="KW-1133">Transmembrane helix</keyword>
<evidence type="ECO:0000256" key="1">
    <source>
        <dbReference type="SAM" id="Phobius"/>
    </source>
</evidence>
<sequence length="221" mass="23433">MSTTTASRRWWRVASLAVGLVGSTLLFYGLRASGLSLRTALLTATVVGAVPTLVRLARGYRPRGLEAFFTVMLLAAVAVALLPGGGRLVLAKESLLTAATGVWFLLSTRSARPLAYQFARPMTEGRLGWPSGWESLWATSPAFRRMWRRSSLAWGVGTLADAVGRVVLVATSPADAVPALSLGLFVATAVLLNVATTVFYARCGAFDRRGPFHRPGAVAAG</sequence>
<feature type="transmembrane region" description="Helical" evidence="1">
    <location>
        <begin position="12"/>
        <end position="30"/>
    </location>
</feature>
<dbReference type="Proteomes" id="UP000758168">
    <property type="component" value="Unassembled WGS sequence"/>
</dbReference>
<proteinExistence type="predicted"/>
<keyword evidence="3" id="KW-1185">Reference proteome</keyword>
<dbReference type="NCBIfam" id="NF041646">
    <property type="entry name" value="VC0807_fam"/>
    <property type="match status" value="1"/>
</dbReference>
<dbReference type="EMBL" id="JAGIOB010000001">
    <property type="protein sequence ID" value="MBP2415548.1"/>
    <property type="molecule type" value="Genomic_DNA"/>
</dbReference>
<feature type="transmembrane region" description="Helical" evidence="1">
    <location>
        <begin position="176"/>
        <end position="201"/>
    </location>
</feature>
<feature type="transmembrane region" description="Helical" evidence="1">
    <location>
        <begin position="64"/>
        <end position="82"/>
    </location>
</feature>
<protein>
    <recommendedName>
        <fullName evidence="4">Intracellular septation protein A</fullName>
    </recommendedName>
</protein>
<evidence type="ECO:0000313" key="2">
    <source>
        <dbReference type="EMBL" id="MBP2415548.1"/>
    </source>
</evidence>
<comment type="caution">
    <text evidence="2">The sequence shown here is derived from an EMBL/GenBank/DDBJ whole genome shotgun (WGS) entry which is preliminary data.</text>
</comment>